<name>A0A8S4BWF2_9ACAR</name>
<dbReference type="PANTHER" id="PTHR43116">
    <property type="entry name" value="PEPTIDE CHAIN RELEASE FACTOR 2"/>
    <property type="match status" value="1"/>
</dbReference>
<comment type="caution">
    <text evidence="4">The sequence shown here is derived from an EMBL/GenBank/DDBJ whole genome shotgun (WGS) entry which is preliminary data.</text>
</comment>
<dbReference type="NCBIfam" id="TIGR00020">
    <property type="entry name" value="prfB"/>
    <property type="match status" value="1"/>
</dbReference>
<feature type="domain" description="Prokaryotic-type class I peptide chain release factors" evidence="3">
    <location>
        <begin position="200"/>
        <end position="216"/>
    </location>
</feature>
<dbReference type="PROSITE" id="PS00745">
    <property type="entry name" value="RF_PROK_I"/>
    <property type="match status" value="1"/>
</dbReference>
<proteinExistence type="inferred from homology"/>
<protein>
    <submittedName>
        <fullName evidence="4">Peptide chain release factor 1</fullName>
    </submittedName>
</protein>
<dbReference type="InterPro" id="IPR005139">
    <property type="entry name" value="PCRF"/>
</dbReference>
<dbReference type="EMBL" id="CAJVAF010000192">
    <property type="protein sequence ID" value="CAG7591450.1"/>
    <property type="molecule type" value="Genomic_DNA"/>
</dbReference>
<dbReference type="PANTHER" id="PTHR43116:SF3">
    <property type="entry name" value="CLASS I PEPTIDE CHAIN RELEASE FACTOR"/>
    <property type="match status" value="1"/>
</dbReference>
<dbReference type="InterPro" id="IPR045853">
    <property type="entry name" value="Pep_chain_release_fac_I_sf"/>
</dbReference>
<dbReference type="SUPFAM" id="SSF75620">
    <property type="entry name" value="Release factor"/>
    <property type="match status" value="1"/>
</dbReference>
<dbReference type="GO" id="GO:0005737">
    <property type="term" value="C:cytoplasm"/>
    <property type="evidence" value="ECO:0007669"/>
    <property type="project" value="InterPro"/>
</dbReference>
<evidence type="ECO:0000313" key="5">
    <source>
        <dbReference type="Proteomes" id="UP000837675"/>
    </source>
</evidence>
<accession>A0A8S4BWF2</accession>
<gene>
    <name evidence="4" type="ORF">MHYMCMPASI_00439</name>
</gene>
<keyword evidence="2" id="KW-0648">Protein biosynthesis</keyword>
<organism evidence="4 5">
    <name type="scientific">Hyalomma marginatum</name>
    <dbReference type="NCBI Taxonomy" id="34627"/>
    <lineage>
        <taxon>Eukaryota</taxon>
        <taxon>Metazoa</taxon>
        <taxon>Ecdysozoa</taxon>
        <taxon>Arthropoda</taxon>
        <taxon>Chelicerata</taxon>
        <taxon>Arachnida</taxon>
        <taxon>Acari</taxon>
        <taxon>Parasitiformes</taxon>
        <taxon>Ixodida</taxon>
        <taxon>Ixodoidea</taxon>
        <taxon>Ixodidae</taxon>
        <taxon>Hyalomminae</taxon>
        <taxon>Hyalomma</taxon>
    </lineage>
</organism>
<reference evidence="4" key="1">
    <citation type="submission" date="2021-06" db="EMBL/GenBank/DDBJ databases">
        <authorList>
            <person name="Nardi T."/>
            <person name="Nardi T."/>
        </authorList>
    </citation>
    <scope>NUCLEOTIDE SEQUENCE</scope>
</reference>
<evidence type="ECO:0000256" key="1">
    <source>
        <dbReference type="ARBA" id="ARBA00010835"/>
    </source>
</evidence>
<dbReference type="InterPro" id="IPR004374">
    <property type="entry name" value="PrfB"/>
</dbReference>
<dbReference type="Gene3D" id="1.20.58.410">
    <property type="entry name" value="Release factor"/>
    <property type="match status" value="1"/>
</dbReference>
<comment type="similarity">
    <text evidence="1">Belongs to the prokaryotic/mitochondrial release factor family.</text>
</comment>
<dbReference type="Gene3D" id="3.30.160.20">
    <property type="match status" value="1"/>
</dbReference>
<evidence type="ECO:0000256" key="2">
    <source>
        <dbReference type="ARBA" id="ARBA00022917"/>
    </source>
</evidence>
<dbReference type="InterPro" id="IPR000352">
    <property type="entry name" value="Pep_chain_release_fac_I"/>
</dbReference>
<dbReference type="Pfam" id="PF03462">
    <property type="entry name" value="PCRF"/>
    <property type="match status" value="1"/>
</dbReference>
<dbReference type="GO" id="GO:0016149">
    <property type="term" value="F:translation release factor activity, codon specific"/>
    <property type="evidence" value="ECO:0007669"/>
    <property type="project" value="InterPro"/>
</dbReference>
<dbReference type="Proteomes" id="UP000837675">
    <property type="component" value="Unassembled WGS sequence"/>
</dbReference>
<dbReference type="AlphaFoldDB" id="A0A8S4BWF2"/>
<dbReference type="FunFam" id="3.30.160.20:FF:000010">
    <property type="entry name" value="Peptide chain release factor 2"/>
    <property type="match status" value="1"/>
</dbReference>
<evidence type="ECO:0000313" key="4">
    <source>
        <dbReference type="EMBL" id="CAG7591450.1"/>
    </source>
</evidence>
<sequence length="332" mass="37693">MWSNQQKAKKLLKERDYLEKSINGIVEIEKKLKENLELYNLASEANDQSLILEIDHELKKLSQETKKQEIECLFSGEADNNGCFLEIHSGAGGTESNDWASMLLRMYLRWIERHKFKSEIIDQLSGEEAGIKSCTIKISSPGAHGWLKNENGIHRLVRISPFNSAGKRHTSFASIFVYPVVDEDIQIEIKESDLRIDTYRASGAGGQHINTTDSAVRITHLPTGIVVQSQSNRSQHRNRDECFSMLKARLYDLELKKKEAAASQLNAAKTGISWGYQIRSYVLHPYRMVKDLRTGHQETDTTAVLDGDLDEFMYKMLVSKAIGKGLDNFIEI</sequence>
<evidence type="ECO:0000259" key="3">
    <source>
        <dbReference type="PROSITE" id="PS00745"/>
    </source>
</evidence>
<keyword evidence="5" id="KW-1185">Reference proteome</keyword>
<dbReference type="SMART" id="SM00937">
    <property type="entry name" value="PCRF"/>
    <property type="match status" value="1"/>
</dbReference>
<dbReference type="Pfam" id="PF00472">
    <property type="entry name" value="RF-1"/>
    <property type="match status" value="1"/>
</dbReference>
<dbReference type="Gene3D" id="3.30.70.1660">
    <property type="match status" value="1"/>
</dbReference>
<dbReference type="HAMAP" id="MF_00094">
    <property type="entry name" value="Rel_fac_2"/>
    <property type="match status" value="1"/>
</dbReference>